<feature type="compositionally biased region" description="Pro residues" evidence="1">
    <location>
        <begin position="430"/>
        <end position="439"/>
    </location>
</feature>
<protein>
    <submittedName>
        <fullName evidence="4">Phosphatase PAP2 family protein</fullName>
    </submittedName>
</protein>
<evidence type="ECO:0000256" key="1">
    <source>
        <dbReference type="SAM" id="MobiDB-lite"/>
    </source>
</evidence>
<gene>
    <name evidence="4" type="ORF">JL107_02480</name>
</gene>
<evidence type="ECO:0000313" key="4">
    <source>
        <dbReference type="EMBL" id="MBM9475303.1"/>
    </source>
</evidence>
<dbReference type="InterPro" id="IPR000326">
    <property type="entry name" value="PAP2/HPO"/>
</dbReference>
<sequence>MTLLDGFAALWTSDGTNDLHGTVLDAATLARNDQVVTWVNGNATAAQQFSALQTSAYENKKDDTYDESITVAPGLGSVLAPIYVQGRQTDALPLTDALLASTGGSSGDFLTGIGAAKDAYSYPRPFLASDTAAPPAGEPCSESDNGESLQANRVGKPYADATGNLLVTRVGTAVDTTHTYADHDVVLDPGYAGLCTAGSFPSGHTATAYQSGITLATLLPELAPEILSRASEQANNRLVLGVHYPLDLMGGRISGEAGIAAQWSDAQYVSSVLLPARAELVAYLQAQCGDVLTACIARSTPYQADPYGGSAMPGGTAQIVTDRASAVAAYTERLTYGFPSVTASGAAPAVPAGAENLLLTTFPTLTDAQRDAVLAQTQIPAGYALDRTMTGEGSWQRLDLAAAMSATVQLDADGSVTVTGTGGTAQVLPAPTPTTPPVPTTQTDTTTTPASTDTTTPTSTDTPGTSETTTTPTPTPTPKTETETETESVVTVSVVTIWTSRGPVGYGSNGFGHAEDHGDPVTGQLAATGVPAARTTWLGFGVLIGGAGLVLLGRTRRRSRLH</sequence>
<organism evidence="4 5">
    <name type="scientific">Nakamurella flavida</name>
    <dbReference type="NCBI Taxonomy" id="363630"/>
    <lineage>
        <taxon>Bacteria</taxon>
        <taxon>Bacillati</taxon>
        <taxon>Actinomycetota</taxon>
        <taxon>Actinomycetes</taxon>
        <taxon>Nakamurellales</taxon>
        <taxon>Nakamurellaceae</taxon>
        <taxon>Nakamurella</taxon>
    </lineage>
</organism>
<dbReference type="AlphaFoldDB" id="A0A939BZ33"/>
<comment type="caution">
    <text evidence="4">The sequence shown here is derived from an EMBL/GenBank/DDBJ whole genome shotgun (WGS) entry which is preliminary data.</text>
</comment>
<keyword evidence="5" id="KW-1185">Reference proteome</keyword>
<dbReference type="Gene3D" id="1.20.144.10">
    <property type="entry name" value="Phosphatidic acid phosphatase type 2/haloperoxidase"/>
    <property type="match status" value="1"/>
</dbReference>
<feature type="domain" description="Phosphatidic acid phosphatase type 2/haloperoxidase" evidence="3">
    <location>
        <begin position="114"/>
        <end position="264"/>
    </location>
</feature>
<dbReference type="RefSeq" id="WP_205255463.1">
    <property type="nucleotide sequence ID" value="NZ_BAAAPV010000001.1"/>
</dbReference>
<dbReference type="InterPro" id="IPR036938">
    <property type="entry name" value="PAP2/HPO_sf"/>
</dbReference>
<feature type="compositionally biased region" description="Low complexity" evidence="1">
    <location>
        <begin position="440"/>
        <end position="472"/>
    </location>
</feature>
<evidence type="ECO:0000313" key="5">
    <source>
        <dbReference type="Proteomes" id="UP000663801"/>
    </source>
</evidence>
<proteinExistence type="predicted"/>
<evidence type="ECO:0000259" key="3">
    <source>
        <dbReference type="Pfam" id="PF01569"/>
    </source>
</evidence>
<dbReference type="EMBL" id="JAERWL010000003">
    <property type="protein sequence ID" value="MBM9475303.1"/>
    <property type="molecule type" value="Genomic_DNA"/>
</dbReference>
<evidence type="ECO:0000256" key="2">
    <source>
        <dbReference type="SAM" id="Phobius"/>
    </source>
</evidence>
<dbReference type="Pfam" id="PF01569">
    <property type="entry name" value="PAP2"/>
    <property type="match status" value="1"/>
</dbReference>
<keyword evidence="2" id="KW-1133">Transmembrane helix</keyword>
<dbReference type="SUPFAM" id="SSF48317">
    <property type="entry name" value="Acid phosphatase/Vanadium-dependent haloperoxidase"/>
    <property type="match status" value="1"/>
</dbReference>
<feature type="region of interest" description="Disordered" evidence="1">
    <location>
        <begin position="420"/>
        <end position="489"/>
    </location>
</feature>
<reference evidence="4" key="1">
    <citation type="submission" date="2021-01" db="EMBL/GenBank/DDBJ databases">
        <title>KCTC 19127 draft genome.</title>
        <authorList>
            <person name="An D."/>
        </authorList>
    </citation>
    <scope>NUCLEOTIDE SEQUENCE</scope>
    <source>
        <strain evidence="4">KCTC 19127</strain>
    </source>
</reference>
<name>A0A939BZ33_9ACTN</name>
<keyword evidence="2" id="KW-0472">Membrane</keyword>
<dbReference type="Proteomes" id="UP000663801">
    <property type="component" value="Unassembled WGS sequence"/>
</dbReference>
<feature type="transmembrane region" description="Helical" evidence="2">
    <location>
        <begin position="535"/>
        <end position="553"/>
    </location>
</feature>
<keyword evidence="2" id="KW-0812">Transmembrane</keyword>
<accession>A0A939BZ33</accession>